<dbReference type="Proteomes" id="UP000663722">
    <property type="component" value="Chromosome"/>
</dbReference>
<sequence length="45" mass="5310">MQRGRFASRIRLTREQVRISQDTKHPKGVPTRSVGTKYVYELSIY</sequence>
<reference evidence="1" key="1">
    <citation type="journal article" date="2021" name="Microb. Physiol.">
        <title>Proteogenomic Insights into the Physiology of Marine, Sulfate-Reducing, Filamentous Desulfonema limicola and Desulfonema magnum.</title>
        <authorList>
            <person name="Schnaars V."/>
            <person name="Wohlbrand L."/>
            <person name="Scheve S."/>
            <person name="Hinrichs C."/>
            <person name="Reinhardt R."/>
            <person name="Rabus R."/>
        </authorList>
    </citation>
    <scope>NUCLEOTIDE SEQUENCE</scope>
    <source>
        <strain evidence="1">4be13</strain>
    </source>
</reference>
<gene>
    <name evidence="1" type="ORF">dnm_090930</name>
</gene>
<evidence type="ECO:0000313" key="1">
    <source>
        <dbReference type="EMBL" id="QTA93000.1"/>
    </source>
</evidence>
<accession>A0A975GTD1</accession>
<proteinExistence type="predicted"/>
<protein>
    <submittedName>
        <fullName evidence="1">Uncharacterized protein</fullName>
    </submittedName>
</protein>
<evidence type="ECO:0000313" key="2">
    <source>
        <dbReference type="Proteomes" id="UP000663722"/>
    </source>
</evidence>
<keyword evidence="2" id="KW-1185">Reference proteome</keyword>
<dbReference type="AlphaFoldDB" id="A0A975GTD1"/>
<name>A0A975GTD1_9BACT</name>
<dbReference type="KEGG" id="dmm:dnm_090930"/>
<organism evidence="1 2">
    <name type="scientific">Desulfonema magnum</name>
    <dbReference type="NCBI Taxonomy" id="45655"/>
    <lineage>
        <taxon>Bacteria</taxon>
        <taxon>Pseudomonadati</taxon>
        <taxon>Thermodesulfobacteriota</taxon>
        <taxon>Desulfobacteria</taxon>
        <taxon>Desulfobacterales</taxon>
        <taxon>Desulfococcaceae</taxon>
        <taxon>Desulfonema</taxon>
    </lineage>
</organism>
<dbReference type="EMBL" id="CP061800">
    <property type="protein sequence ID" value="QTA93000.1"/>
    <property type="molecule type" value="Genomic_DNA"/>
</dbReference>